<proteinExistence type="predicted"/>
<reference evidence="1 2" key="1">
    <citation type="submission" date="2018-05" db="EMBL/GenBank/DDBJ databases">
        <title>Chitinophaga sp. nov., isolated from rhizosphere soil of Alhagi.</title>
        <authorList>
            <person name="Liu Y."/>
        </authorList>
    </citation>
    <scope>NUCLEOTIDE SEQUENCE [LARGE SCALE GENOMIC DNA]</scope>
    <source>
        <strain evidence="1 2">T22</strain>
    </source>
</reference>
<organism evidence="1 2">
    <name type="scientific">Chitinophaga alhagiae</name>
    <dbReference type="NCBI Taxonomy" id="2203219"/>
    <lineage>
        <taxon>Bacteria</taxon>
        <taxon>Pseudomonadati</taxon>
        <taxon>Bacteroidota</taxon>
        <taxon>Chitinophagia</taxon>
        <taxon>Chitinophagales</taxon>
        <taxon>Chitinophagaceae</taxon>
        <taxon>Chitinophaga</taxon>
    </lineage>
</organism>
<keyword evidence="2" id="KW-1185">Reference proteome</keyword>
<dbReference type="EMBL" id="CP029600">
    <property type="protein sequence ID" value="AWO01289.1"/>
    <property type="molecule type" value="Genomic_DNA"/>
</dbReference>
<evidence type="ECO:0000313" key="2">
    <source>
        <dbReference type="Proteomes" id="UP000246099"/>
    </source>
</evidence>
<evidence type="ECO:0008006" key="3">
    <source>
        <dbReference type="Google" id="ProtNLM"/>
    </source>
</evidence>
<name>A0ABM6WBB6_9BACT</name>
<dbReference type="InterPro" id="IPR007877">
    <property type="entry name" value="DUF707"/>
</dbReference>
<dbReference type="RefSeq" id="WP_119077503.1">
    <property type="nucleotide sequence ID" value="NZ_CP029600.1"/>
</dbReference>
<evidence type="ECO:0000313" key="1">
    <source>
        <dbReference type="EMBL" id="AWO01289.1"/>
    </source>
</evidence>
<sequence length="260" mass="30784">MSSRNLLIMPFGNQSLLSSWITDAANRRFNVLLLYYHPQITQPELLQPSTAFRVCHLKDFKWWMIKDLFDQQPALLETYDRFFFPDDDIVMAREKINCLFYFFERSRTELAQPALTRNSFKSWKALLQKRLSGIRYMNTVELMCPMMTSAAVRQLLPTFKLTRSGYGIDLLWGEMVRKAAGDRSIAVFDTQPVYHSKPVGKGELYKKVPESVFAERDRIFSDYHITDQEIHSMPLPENSWWQQWKSYRQYRQYAVDCKAQ</sequence>
<dbReference type="Pfam" id="PF05212">
    <property type="entry name" value="DUF707"/>
    <property type="match status" value="1"/>
</dbReference>
<dbReference type="Proteomes" id="UP000246099">
    <property type="component" value="Chromosome"/>
</dbReference>
<accession>A0ABM6WBB6</accession>
<gene>
    <name evidence="1" type="ORF">DLD77_06085</name>
</gene>
<protein>
    <recommendedName>
        <fullName evidence="3">Glycosyltransferase</fullName>
    </recommendedName>
</protein>